<evidence type="ECO:0000256" key="7">
    <source>
        <dbReference type="SAM" id="Phobius"/>
    </source>
</evidence>
<keyword evidence="3 7" id="KW-0812">Transmembrane</keyword>
<evidence type="ECO:0000256" key="1">
    <source>
        <dbReference type="ARBA" id="ARBA00004141"/>
    </source>
</evidence>
<dbReference type="InterPro" id="IPR037185">
    <property type="entry name" value="EmrE-like"/>
</dbReference>
<feature type="transmembrane region" description="Helical" evidence="7">
    <location>
        <begin position="218"/>
        <end position="239"/>
    </location>
</feature>
<dbReference type="PANTHER" id="PTHR32322">
    <property type="entry name" value="INNER MEMBRANE TRANSPORTER"/>
    <property type="match status" value="1"/>
</dbReference>
<organism evidence="9 10">
    <name type="scientific">Nocardiopsis composta</name>
    <dbReference type="NCBI Taxonomy" id="157465"/>
    <lineage>
        <taxon>Bacteria</taxon>
        <taxon>Bacillati</taxon>
        <taxon>Actinomycetota</taxon>
        <taxon>Actinomycetes</taxon>
        <taxon>Streptosporangiales</taxon>
        <taxon>Nocardiopsidaceae</taxon>
        <taxon>Nocardiopsis</taxon>
    </lineage>
</organism>
<evidence type="ECO:0000313" key="10">
    <source>
        <dbReference type="Proteomes" id="UP000572635"/>
    </source>
</evidence>
<feature type="transmembrane region" description="Helical" evidence="7">
    <location>
        <begin position="99"/>
        <end position="121"/>
    </location>
</feature>
<sequence>MFRSLPLPRTAPTALLGAGLVATWSSGFIGAELGTGEASATTLLAWRFIAVTALLGGWALLRRPRIPPRELALHAAIGALAQAGYLYGVVAAAEHGVAAGTSALIAALQPIAAAALAAPLLGERVTPRRAGGLALGLAGVALVVGSDLSAGGAAPAWAFLLPFAAMLSLVAASVLERRTRPRASVADALTVQCAVSAVLFTGLAGATGSLAPPADPGFWAAVAWVVLLSTFGGYGFYWAVLARTDVTRVSALLYLTPPTTMLWAWPMFGQAPGPAALAGLAVCATAVALIGAGPRPRTASGRRAPSRTAPPPGG</sequence>
<dbReference type="AlphaFoldDB" id="A0A7W8QP91"/>
<feature type="transmembrane region" description="Helical" evidence="7">
    <location>
        <begin position="133"/>
        <end position="150"/>
    </location>
</feature>
<accession>A0A7W8QP91</accession>
<feature type="transmembrane region" description="Helical" evidence="7">
    <location>
        <begin position="274"/>
        <end position="293"/>
    </location>
</feature>
<dbReference type="RefSeq" id="WP_184393526.1">
    <property type="nucleotide sequence ID" value="NZ_JACHDB010000001.1"/>
</dbReference>
<gene>
    <name evidence="9" type="ORF">HDA36_003703</name>
</gene>
<keyword evidence="4 7" id="KW-1133">Transmembrane helix</keyword>
<evidence type="ECO:0000313" key="9">
    <source>
        <dbReference type="EMBL" id="MBB5433619.1"/>
    </source>
</evidence>
<evidence type="ECO:0000256" key="5">
    <source>
        <dbReference type="ARBA" id="ARBA00023136"/>
    </source>
</evidence>
<evidence type="ECO:0000256" key="4">
    <source>
        <dbReference type="ARBA" id="ARBA00022989"/>
    </source>
</evidence>
<feature type="transmembrane region" description="Helical" evidence="7">
    <location>
        <begin position="187"/>
        <end position="206"/>
    </location>
</feature>
<evidence type="ECO:0000256" key="3">
    <source>
        <dbReference type="ARBA" id="ARBA00022692"/>
    </source>
</evidence>
<feature type="domain" description="EamA" evidence="8">
    <location>
        <begin position="157"/>
        <end position="290"/>
    </location>
</feature>
<comment type="similarity">
    <text evidence="2">Belongs to the EamA transporter family.</text>
</comment>
<dbReference type="InterPro" id="IPR000620">
    <property type="entry name" value="EamA_dom"/>
</dbReference>
<dbReference type="GO" id="GO:0016020">
    <property type="term" value="C:membrane"/>
    <property type="evidence" value="ECO:0007669"/>
    <property type="project" value="UniProtKB-SubCell"/>
</dbReference>
<feature type="transmembrane region" description="Helical" evidence="7">
    <location>
        <begin position="43"/>
        <end position="61"/>
    </location>
</feature>
<name>A0A7W8QP91_9ACTN</name>
<dbReference type="InterPro" id="IPR050638">
    <property type="entry name" value="AA-Vitamin_Transporters"/>
</dbReference>
<dbReference type="Proteomes" id="UP000572635">
    <property type="component" value="Unassembled WGS sequence"/>
</dbReference>
<feature type="region of interest" description="Disordered" evidence="6">
    <location>
        <begin position="294"/>
        <end position="314"/>
    </location>
</feature>
<dbReference type="SUPFAM" id="SSF103481">
    <property type="entry name" value="Multidrug resistance efflux transporter EmrE"/>
    <property type="match status" value="2"/>
</dbReference>
<protein>
    <submittedName>
        <fullName evidence="9">Drug/metabolite transporter (DMT)-like permease</fullName>
    </submittedName>
</protein>
<comment type="caution">
    <text evidence="9">The sequence shown here is derived from an EMBL/GenBank/DDBJ whole genome shotgun (WGS) entry which is preliminary data.</text>
</comment>
<evidence type="ECO:0000256" key="2">
    <source>
        <dbReference type="ARBA" id="ARBA00007362"/>
    </source>
</evidence>
<comment type="subcellular location">
    <subcellularLocation>
        <location evidence="1">Membrane</location>
        <topology evidence="1">Multi-pass membrane protein</topology>
    </subcellularLocation>
</comment>
<feature type="transmembrane region" description="Helical" evidence="7">
    <location>
        <begin position="73"/>
        <end position="93"/>
    </location>
</feature>
<dbReference type="PANTHER" id="PTHR32322:SF2">
    <property type="entry name" value="EAMA DOMAIN-CONTAINING PROTEIN"/>
    <property type="match status" value="1"/>
</dbReference>
<evidence type="ECO:0000256" key="6">
    <source>
        <dbReference type="SAM" id="MobiDB-lite"/>
    </source>
</evidence>
<feature type="domain" description="EamA" evidence="8">
    <location>
        <begin position="14"/>
        <end position="144"/>
    </location>
</feature>
<keyword evidence="5 7" id="KW-0472">Membrane</keyword>
<dbReference type="EMBL" id="JACHDB010000001">
    <property type="protein sequence ID" value="MBB5433619.1"/>
    <property type="molecule type" value="Genomic_DNA"/>
</dbReference>
<proteinExistence type="inferred from homology"/>
<dbReference type="Pfam" id="PF00892">
    <property type="entry name" value="EamA"/>
    <property type="match status" value="2"/>
</dbReference>
<feature type="transmembrane region" description="Helical" evidence="7">
    <location>
        <begin position="156"/>
        <end position="175"/>
    </location>
</feature>
<evidence type="ECO:0000259" key="8">
    <source>
        <dbReference type="Pfam" id="PF00892"/>
    </source>
</evidence>
<reference evidence="9 10" key="1">
    <citation type="submission" date="2020-08" db="EMBL/GenBank/DDBJ databases">
        <title>Sequencing the genomes of 1000 actinobacteria strains.</title>
        <authorList>
            <person name="Klenk H.-P."/>
        </authorList>
    </citation>
    <scope>NUCLEOTIDE SEQUENCE [LARGE SCALE GENOMIC DNA]</scope>
    <source>
        <strain evidence="9 10">DSM 44551</strain>
    </source>
</reference>
<keyword evidence="10" id="KW-1185">Reference proteome</keyword>
<feature type="transmembrane region" description="Helical" evidence="7">
    <location>
        <begin position="251"/>
        <end position="268"/>
    </location>
</feature>